<evidence type="ECO:0000313" key="1">
    <source>
        <dbReference type="EMBL" id="KAK6355462.1"/>
    </source>
</evidence>
<keyword evidence="2" id="KW-1185">Reference proteome</keyword>
<dbReference type="EMBL" id="JAVHNQ010000002">
    <property type="protein sequence ID" value="KAK6355462.1"/>
    <property type="molecule type" value="Genomic_DNA"/>
</dbReference>
<dbReference type="Proteomes" id="UP001375240">
    <property type="component" value="Unassembled WGS sequence"/>
</dbReference>
<accession>A0AAV9V6H5</accession>
<dbReference type="AlphaFoldDB" id="A0AAV9V6H5"/>
<reference evidence="1 2" key="1">
    <citation type="submission" date="2019-10" db="EMBL/GenBank/DDBJ databases">
        <authorList>
            <person name="Palmer J.M."/>
        </authorList>
    </citation>
    <scope>NUCLEOTIDE SEQUENCE [LARGE SCALE GENOMIC DNA]</scope>
    <source>
        <strain evidence="1 2">TWF696</strain>
    </source>
</reference>
<protein>
    <recommendedName>
        <fullName evidence="3">Fungal N-terminal domain-containing protein</fullName>
    </recommendedName>
</protein>
<sequence length="706" mass="78651">MEVATGIVGLIGFGFQLCTAIDNIVSGYRTAASELSAVSSNILTLCSVLEVLDRKLKLKRSNSFTGTTLTANDRSLTSVTVGIDINISGQSSCGADRTREEEVLSESQACLQNVLDKCWECLLDIQRLLEPFRGRGAQGRRGVSGGVMVRMKWMRKKSEVAGVIAGLESCKSTLSLTLLVMRYCAEDEEQVDREDVALAIQRQAEQLKSEKDQSYAFVMQRYLDCASSTIGSPKSTLIQSPDDTPSILALDDVNSTDSDSLDINLDGATSDESVDLPFFNDVSRSSLLSLNVYARVVAERKAYRRQKRRSKDSGISINDDDDEKWKPFVSLNYMLEWYRRNFRPDINGRLESMRQMADTCEANVEELLATCAQYSRPATPDAPQPHKKRSQLLTRQPLKPREEDFFRSIVRIQKALANLATIRSNALAVLSAPSLLIRSSSLPVTLSSPLPTRDPLRPHVLDAVTILLTIHALTERLHTRLTALTSQRDQASKSSILTRLHAAADTTRYEHTKRTFANIEYKTNLTHAQERHARAEDLYTATRDAIEASLDAEFAFFDDLERTLSRAITEPAHDFRLKRRNSVDTAMLDSDVNRAYSALLASAERQRRYISLDHSLRQILLSAKAALEVSEGTVEFIPGQGKALEEVVAEITDCGRREVEVLETSFRNLGEYVEGYAGGTMGRLEVALARFGERLYIPSIRKAVAE</sequence>
<proteinExistence type="predicted"/>
<name>A0AAV9V6H5_9PEZI</name>
<gene>
    <name evidence="1" type="ORF">TWF696_004559</name>
</gene>
<evidence type="ECO:0008006" key="3">
    <source>
        <dbReference type="Google" id="ProtNLM"/>
    </source>
</evidence>
<evidence type="ECO:0000313" key="2">
    <source>
        <dbReference type="Proteomes" id="UP001375240"/>
    </source>
</evidence>
<organism evidence="1 2">
    <name type="scientific">Orbilia brochopaga</name>
    <dbReference type="NCBI Taxonomy" id="3140254"/>
    <lineage>
        <taxon>Eukaryota</taxon>
        <taxon>Fungi</taxon>
        <taxon>Dikarya</taxon>
        <taxon>Ascomycota</taxon>
        <taxon>Pezizomycotina</taxon>
        <taxon>Orbiliomycetes</taxon>
        <taxon>Orbiliales</taxon>
        <taxon>Orbiliaceae</taxon>
        <taxon>Orbilia</taxon>
    </lineage>
</organism>
<comment type="caution">
    <text evidence="1">The sequence shown here is derived from an EMBL/GenBank/DDBJ whole genome shotgun (WGS) entry which is preliminary data.</text>
</comment>